<dbReference type="OrthoDB" id="5838444at2759"/>
<dbReference type="EMBL" id="LIAE01009013">
    <property type="protein sequence ID" value="PAV71497.1"/>
    <property type="molecule type" value="Genomic_DNA"/>
</dbReference>
<dbReference type="STRING" id="2018661.A0A2A2KC50"/>
<proteinExistence type="predicted"/>
<dbReference type="Proteomes" id="UP000218231">
    <property type="component" value="Unassembled WGS sequence"/>
</dbReference>
<dbReference type="InterPro" id="IPR052823">
    <property type="entry name" value="SXP/RAL-2_related"/>
</dbReference>
<comment type="caution">
    <text evidence="2">The sequence shown here is derived from an EMBL/GenBank/DDBJ whole genome shotgun (WGS) entry which is preliminary data.</text>
</comment>
<feature type="signal peptide" evidence="1">
    <location>
        <begin position="1"/>
        <end position="17"/>
    </location>
</feature>
<keyword evidence="3" id="KW-1185">Reference proteome</keyword>
<name>A0A2A2KC50_9BILA</name>
<dbReference type="AlphaFoldDB" id="A0A2A2KC50"/>
<sequence>MKQLLLLGILLIVAVSARKNNKHHPRCGLPPFAENLPDDIKEKLEKIWENYEVGTDCKEQRDATQQIVDNLTPEQKIRALRPIHHEPKHHLGHGHHGPKFLWNTTKEVRHQFHSLWKNQTLTRDEKTKAFDELANKTLDANQLEEYKKFAEEIKKRQAVFQKRVDQLSPEARGAYEKLNELKNQKARIFADLSDSAKEELHQLWNGNRRWAKRKFVRKHKKF</sequence>
<evidence type="ECO:0008006" key="4">
    <source>
        <dbReference type="Google" id="ProtNLM"/>
    </source>
</evidence>
<dbReference type="PANTHER" id="PTHR21593">
    <property type="entry name" value="PRION-LIKE- Q/N-RICH -DOMAIN-BEARING PROTEIN PROTEIN"/>
    <property type="match status" value="1"/>
</dbReference>
<reference evidence="2 3" key="1">
    <citation type="journal article" date="2017" name="Curr. Biol.">
        <title>Genome architecture and evolution of a unichromosomal asexual nematode.</title>
        <authorList>
            <person name="Fradin H."/>
            <person name="Zegar C."/>
            <person name="Gutwein M."/>
            <person name="Lucas J."/>
            <person name="Kovtun M."/>
            <person name="Corcoran D."/>
            <person name="Baugh L.R."/>
            <person name="Kiontke K."/>
            <person name="Gunsalus K."/>
            <person name="Fitch D.H."/>
            <person name="Piano F."/>
        </authorList>
    </citation>
    <scope>NUCLEOTIDE SEQUENCE [LARGE SCALE GENOMIC DNA]</scope>
    <source>
        <strain evidence="2">PF1309</strain>
    </source>
</reference>
<protein>
    <recommendedName>
        <fullName evidence="4">SXP/RAL-2 family protein Ani s 5-like cation-binding domain-containing protein</fullName>
    </recommendedName>
</protein>
<accession>A0A2A2KC50</accession>
<organism evidence="2 3">
    <name type="scientific">Diploscapter pachys</name>
    <dbReference type="NCBI Taxonomy" id="2018661"/>
    <lineage>
        <taxon>Eukaryota</taxon>
        <taxon>Metazoa</taxon>
        <taxon>Ecdysozoa</taxon>
        <taxon>Nematoda</taxon>
        <taxon>Chromadorea</taxon>
        <taxon>Rhabditida</taxon>
        <taxon>Rhabditina</taxon>
        <taxon>Rhabditomorpha</taxon>
        <taxon>Rhabditoidea</taxon>
        <taxon>Rhabditidae</taxon>
        <taxon>Diploscapter</taxon>
    </lineage>
</organism>
<feature type="chain" id="PRO_5012494346" description="SXP/RAL-2 family protein Ani s 5-like cation-binding domain-containing protein" evidence="1">
    <location>
        <begin position="18"/>
        <end position="222"/>
    </location>
</feature>
<evidence type="ECO:0000256" key="1">
    <source>
        <dbReference type="SAM" id="SignalP"/>
    </source>
</evidence>
<keyword evidence="1" id="KW-0732">Signal</keyword>
<evidence type="ECO:0000313" key="3">
    <source>
        <dbReference type="Proteomes" id="UP000218231"/>
    </source>
</evidence>
<dbReference type="PANTHER" id="PTHR21593:SF36">
    <property type="entry name" value="DUF148 DOMAIN-CONTAINING PROTEIN-RELATED"/>
    <property type="match status" value="1"/>
</dbReference>
<gene>
    <name evidence="2" type="ORF">WR25_12236</name>
</gene>
<evidence type="ECO:0000313" key="2">
    <source>
        <dbReference type="EMBL" id="PAV71497.1"/>
    </source>
</evidence>